<keyword evidence="2" id="KW-1185">Reference proteome</keyword>
<feature type="compositionally biased region" description="Polar residues" evidence="1">
    <location>
        <begin position="372"/>
        <end position="388"/>
    </location>
</feature>
<dbReference type="WBParaSite" id="Csp11.Scaffold629.g12095.t1">
    <property type="protein sequence ID" value="Csp11.Scaffold629.g12095.t1"/>
    <property type="gene ID" value="Csp11.Scaffold629.g12095"/>
</dbReference>
<feature type="region of interest" description="Disordered" evidence="1">
    <location>
        <begin position="352"/>
        <end position="396"/>
    </location>
</feature>
<feature type="region of interest" description="Disordered" evidence="1">
    <location>
        <begin position="220"/>
        <end position="260"/>
    </location>
</feature>
<proteinExistence type="predicted"/>
<evidence type="ECO:0000313" key="3">
    <source>
        <dbReference type="WBParaSite" id="Csp11.Scaffold629.g12095.t1"/>
    </source>
</evidence>
<dbReference type="PANTHER" id="PTHR44665">
    <property type="entry name" value="DNAJ HOMOLOG SUBFAMILY C MEMBER 14"/>
    <property type="match status" value="1"/>
</dbReference>
<dbReference type="InterPro" id="IPR052317">
    <property type="entry name" value="Viral_replicn-host_int_reg"/>
</dbReference>
<organism evidence="2 3">
    <name type="scientific">Caenorhabditis tropicalis</name>
    <dbReference type="NCBI Taxonomy" id="1561998"/>
    <lineage>
        <taxon>Eukaryota</taxon>
        <taxon>Metazoa</taxon>
        <taxon>Ecdysozoa</taxon>
        <taxon>Nematoda</taxon>
        <taxon>Chromadorea</taxon>
        <taxon>Rhabditida</taxon>
        <taxon>Rhabditina</taxon>
        <taxon>Rhabditomorpha</taxon>
        <taxon>Rhabditoidea</taxon>
        <taxon>Rhabditidae</taxon>
        <taxon>Peloderinae</taxon>
        <taxon>Caenorhabditis</taxon>
    </lineage>
</organism>
<dbReference type="eggNOG" id="KOG0720">
    <property type="taxonomic scope" value="Eukaryota"/>
</dbReference>
<feature type="compositionally biased region" description="Polar residues" evidence="1">
    <location>
        <begin position="121"/>
        <end position="134"/>
    </location>
</feature>
<sequence length="396" mass="43150">MSSVDDPEKHFLGNLLEDDPGTSSSTTSPLLTGLNENQTAASNSTQMTNVGPVMCPIPDTPISNAWPEPPPPYSPRMESWGVAANMNTTLLGPTAMPTTNWLSYTDRKDTSANDILNSFNISGNSSPVTPSTPTRAPHLPSSQVHHFHHNLHHHTHTHNVQVQNHYFGTPPPGLECYGTRTVPTTASVYDSLTTPAWNYTGLANINTNSNSLLFSDWKKENMSQTSPQSTTVSESSVSSHSIRRDDHDLHTPHPPLSPSEVVEVAKGKIKISKSYAEHLSKTNAGTSKKGTPIGGEKKQKQELAKKMSSQLPLETVATRIVVKGQPHSAPVVTRMPFSYRDVAARLEQQTLPSNHAVHHPDENHRERKEVSSAGSRSMETGASQTLHNTILPGKTR</sequence>
<dbReference type="Proteomes" id="UP000095282">
    <property type="component" value="Unplaced"/>
</dbReference>
<protein>
    <submittedName>
        <fullName evidence="3">JAG2</fullName>
    </submittedName>
</protein>
<evidence type="ECO:0000313" key="2">
    <source>
        <dbReference type="Proteomes" id="UP000095282"/>
    </source>
</evidence>
<evidence type="ECO:0000256" key="1">
    <source>
        <dbReference type="SAM" id="MobiDB-lite"/>
    </source>
</evidence>
<feature type="region of interest" description="Disordered" evidence="1">
    <location>
        <begin position="121"/>
        <end position="142"/>
    </location>
</feature>
<feature type="compositionally biased region" description="Low complexity" evidence="1">
    <location>
        <begin position="223"/>
        <end position="240"/>
    </location>
</feature>
<reference evidence="3" key="1">
    <citation type="submission" date="2016-11" db="UniProtKB">
        <authorList>
            <consortium name="WormBaseParasite"/>
        </authorList>
    </citation>
    <scope>IDENTIFICATION</scope>
</reference>
<feature type="region of interest" description="Disordered" evidence="1">
    <location>
        <begin position="1"/>
        <end position="33"/>
    </location>
</feature>
<feature type="compositionally biased region" description="Basic and acidic residues" evidence="1">
    <location>
        <begin position="358"/>
        <end position="370"/>
    </location>
</feature>
<dbReference type="PANTHER" id="PTHR44665:SF1">
    <property type="entry name" value="DNAJ HOMOLOG SUBFAMILY C MEMBER 14"/>
    <property type="match status" value="1"/>
</dbReference>
<dbReference type="STRING" id="1561998.A0A1I7TV54"/>
<name>A0A1I7TV54_9PELO</name>
<feature type="compositionally biased region" description="Basic and acidic residues" evidence="1">
    <location>
        <begin position="242"/>
        <end position="251"/>
    </location>
</feature>
<feature type="compositionally biased region" description="Basic and acidic residues" evidence="1">
    <location>
        <begin position="1"/>
        <end position="11"/>
    </location>
</feature>
<dbReference type="AlphaFoldDB" id="A0A1I7TV54"/>
<feature type="compositionally biased region" description="Low complexity" evidence="1">
    <location>
        <begin position="21"/>
        <end position="33"/>
    </location>
</feature>
<accession>A0A1I7TV54</accession>